<reference evidence="7" key="1">
    <citation type="journal article" date="2019" name="Science">
        <title>Mutation of a bHLH transcription factor allowed almond domestication.</title>
        <authorList>
            <person name="Sanchez-Perez R."/>
            <person name="Pavan S."/>
            <person name="Mazzeo R."/>
            <person name="Moldovan C."/>
            <person name="Aiese Cigliano R."/>
            <person name="Del Cueto J."/>
            <person name="Ricciardi F."/>
            <person name="Lotti C."/>
            <person name="Ricciardi L."/>
            <person name="Dicenta F."/>
            <person name="Lopez-Marques R.L."/>
            <person name="Lindberg Moller B."/>
        </authorList>
    </citation>
    <scope>NUCLEOTIDE SEQUENCE</scope>
</reference>
<dbReference type="InterPro" id="IPR044839">
    <property type="entry name" value="NDR1-like"/>
</dbReference>
<dbReference type="PANTHER" id="PTHR31415">
    <property type="entry name" value="OS05G0367900 PROTEIN"/>
    <property type="match status" value="1"/>
</dbReference>
<dbReference type="GO" id="GO:0005886">
    <property type="term" value="C:plasma membrane"/>
    <property type="evidence" value="ECO:0007669"/>
    <property type="project" value="TreeGrafter"/>
</dbReference>
<dbReference type="PANTHER" id="PTHR31415:SF109">
    <property type="entry name" value="NDR1_HIN1-LIKE PROTEIN 10"/>
    <property type="match status" value="1"/>
</dbReference>
<proteinExistence type="predicted"/>
<evidence type="ECO:0000256" key="2">
    <source>
        <dbReference type="ARBA" id="ARBA00022692"/>
    </source>
</evidence>
<evidence type="ECO:0000256" key="5">
    <source>
        <dbReference type="SAM" id="Phobius"/>
    </source>
</evidence>
<dbReference type="SUPFAM" id="SSF117281">
    <property type="entry name" value="Kelch motif"/>
    <property type="match status" value="1"/>
</dbReference>
<organism evidence="7">
    <name type="scientific">Prunus dulcis</name>
    <name type="common">Almond</name>
    <name type="synonym">Amygdalus dulcis</name>
    <dbReference type="NCBI Taxonomy" id="3755"/>
    <lineage>
        <taxon>Eukaryota</taxon>
        <taxon>Viridiplantae</taxon>
        <taxon>Streptophyta</taxon>
        <taxon>Embryophyta</taxon>
        <taxon>Tracheophyta</taxon>
        <taxon>Spermatophyta</taxon>
        <taxon>Magnoliopsida</taxon>
        <taxon>eudicotyledons</taxon>
        <taxon>Gunneridae</taxon>
        <taxon>Pentapetalae</taxon>
        <taxon>rosids</taxon>
        <taxon>fabids</taxon>
        <taxon>Rosales</taxon>
        <taxon>Rosaceae</taxon>
        <taxon>Amygdaloideae</taxon>
        <taxon>Amygdaleae</taxon>
        <taxon>Prunus</taxon>
    </lineage>
</organism>
<evidence type="ECO:0000259" key="6">
    <source>
        <dbReference type="Pfam" id="PF03168"/>
    </source>
</evidence>
<feature type="transmembrane region" description="Helical" evidence="5">
    <location>
        <begin position="281"/>
        <end position="301"/>
    </location>
</feature>
<dbReference type="EMBL" id="AP021334">
    <property type="protein sequence ID" value="BBN69528.1"/>
    <property type="molecule type" value="Genomic_DNA"/>
</dbReference>
<keyword evidence="4 5" id="KW-0472">Membrane</keyword>
<feature type="domain" description="Late embryogenesis abundant protein LEA-2 subgroup" evidence="6">
    <location>
        <begin position="334"/>
        <end position="423"/>
    </location>
</feature>
<dbReference type="Pfam" id="PF03168">
    <property type="entry name" value="LEA_2"/>
    <property type="match status" value="1"/>
</dbReference>
<evidence type="ECO:0000313" key="7">
    <source>
        <dbReference type="EMBL" id="BBN69528.1"/>
    </source>
</evidence>
<keyword evidence="3 5" id="KW-1133">Transmembrane helix</keyword>
<keyword evidence="2 5" id="KW-0812">Transmembrane</keyword>
<dbReference type="InterPro" id="IPR004864">
    <property type="entry name" value="LEA_2"/>
</dbReference>
<protein>
    <submittedName>
        <fullName evidence="7">Late embryogenesis abundant hydroxyproline-rich glycoprotein family</fullName>
    </submittedName>
</protein>
<dbReference type="InterPro" id="IPR015915">
    <property type="entry name" value="Kelch-typ_b-propeller"/>
</dbReference>
<comment type="subcellular location">
    <subcellularLocation>
        <location evidence="1">Membrane</location>
        <topology evidence="1">Single-pass membrane protein</topology>
    </subcellularLocation>
</comment>
<dbReference type="GO" id="GO:0098542">
    <property type="term" value="P:defense response to other organism"/>
    <property type="evidence" value="ECO:0007669"/>
    <property type="project" value="InterPro"/>
</dbReference>
<sequence length="475" mass="53364">MGRRKPEDPEQDETSLFELDAGTQIYLFEVMTMRKQKPNHSHGGGITKGDCCYGELHQGKPQPLVVEVAGKPFVLFGGPVDFPSPAFEEFNSNKGTWTTLADPPPYTGECRDFSYAIVGTKIMVSTPISSVFCFDADAPNPGQWSVCCAEPFPFEGRALVLDLEEDDDNRNKIVFGYEHIPAHGYDVVAYTMVNDNENGGGKVCFVIAYSMASLEGDDDYPILGEEEVDLIVVTFEFSISKKDESGSVFEAELLAKTHPTFPFHRIHFLIRHRCCACSFCVFYNIVLCFLLSLLIFWLTFLPKEPKFIVTNASLTQFDFFTTNNTLFYNLALNITIRNPNRRVGIYYNRIEAIANYRKNRFAMVTLTSTPFYQGHKNTTTLQQVLVEGQQVVVFGEHDISKFNSETAAGFYSIDVQLAVKVRVRFGKFKTDYYTPSRNINCKLKVPLSLKQTSADGFETTKCGNVNIFSDPDSAG</sequence>
<name>A0A5H2XNB7_PRUDU</name>
<gene>
    <name evidence="7" type="ORF">Prudu_997S000100</name>
</gene>
<evidence type="ECO:0000256" key="1">
    <source>
        <dbReference type="ARBA" id="ARBA00004167"/>
    </source>
</evidence>
<accession>A0A5H2XNB7</accession>
<dbReference type="GO" id="GO:0009506">
    <property type="term" value="C:plasmodesma"/>
    <property type="evidence" value="ECO:0007669"/>
    <property type="project" value="TreeGrafter"/>
</dbReference>
<evidence type="ECO:0000256" key="3">
    <source>
        <dbReference type="ARBA" id="ARBA00022989"/>
    </source>
</evidence>
<evidence type="ECO:0000256" key="4">
    <source>
        <dbReference type="ARBA" id="ARBA00023136"/>
    </source>
</evidence>
<dbReference type="AlphaFoldDB" id="A0A5H2XNB7"/>